<dbReference type="InterPro" id="IPR042102">
    <property type="entry name" value="RNA_pol_Rpb1_3_sf"/>
</dbReference>
<dbReference type="SMART" id="SM00663">
    <property type="entry name" value="RPOLA_N"/>
    <property type="match status" value="1"/>
</dbReference>
<dbReference type="EC" id="2.7.7.6" evidence="2"/>
<dbReference type="Pfam" id="PF00623">
    <property type="entry name" value="RNA_pol_Rpb1_2"/>
    <property type="match status" value="1"/>
</dbReference>
<keyword evidence="5" id="KW-0548">Nucleotidyltransferase</keyword>
<dbReference type="Gene3D" id="6.20.50.80">
    <property type="match status" value="1"/>
</dbReference>
<dbReference type="InterPro" id="IPR007081">
    <property type="entry name" value="RNA_pol_Rpb1_5"/>
</dbReference>
<reference evidence="8" key="1">
    <citation type="journal article" date="2020" name="Nature">
        <title>Giant virus diversity and host interactions through global metagenomics.</title>
        <authorList>
            <person name="Schulz F."/>
            <person name="Roux S."/>
            <person name="Paez-Espino D."/>
            <person name="Jungbluth S."/>
            <person name="Walsh D.A."/>
            <person name="Denef V.J."/>
            <person name="McMahon K.D."/>
            <person name="Konstantinidis K.T."/>
            <person name="Eloe-Fadrosh E.A."/>
            <person name="Kyrpides N.C."/>
            <person name="Woyke T."/>
        </authorList>
    </citation>
    <scope>NUCLEOTIDE SEQUENCE</scope>
    <source>
        <strain evidence="8">GVMAG-M-3300025880-75</strain>
    </source>
</reference>
<dbReference type="EMBL" id="MN740356">
    <property type="protein sequence ID" value="QHU02408.1"/>
    <property type="molecule type" value="Genomic_DNA"/>
</dbReference>
<dbReference type="Gene3D" id="1.10.274.100">
    <property type="entry name" value="RNA polymerase Rpb1, domain 3"/>
    <property type="match status" value="1"/>
</dbReference>
<keyword evidence="3" id="KW-0240">DNA-directed RNA polymerase</keyword>
<accession>A0A6C0JF47</accession>
<proteinExistence type="inferred from homology"/>
<dbReference type="InterPro" id="IPR007075">
    <property type="entry name" value="RNA_pol_Rpb1_6"/>
</dbReference>
<dbReference type="Pfam" id="PF05000">
    <property type="entry name" value="RNA_pol_Rpb1_4"/>
    <property type="match status" value="1"/>
</dbReference>
<evidence type="ECO:0000259" key="7">
    <source>
        <dbReference type="SMART" id="SM00663"/>
    </source>
</evidence>
<sequence>MAQKAKSSMNASKIIGIQFSVLSPEEIRKGSVAEITSRDTYINNKPVINGLFDPRMGVLEPGLICPTDGMNYMQTPGYFGHINLARPVYYIQYLTTILKVLRCVCFKCSKLKINKETHDHILEFALRKRWEYTFAHASKIKRCGDETSDGCGCKQPRKIYKQDLANLYAEWDNVDGVPSADGTVKDKLTMKLTPEMVLKIFRRVSDEDVSFMGFSPIWSRPEWFICQVLAVPPPAVRPSVKHDSQQRSEDDISHIIVNIIKANKTLQDKLQSNAVDKVIEDWTTVLQYYVATMIDNKIPGVAAVAQRSGRALKSIKERLVGKQGRVRGNLMGKRVDFSARSVITPDANLGIAELGVPVKIAKNITFPTCVNDRNKTFLTKLVINGPTKYPGANVLERKSGESVSLKYVDRNTLTLNNGDIVHRHMINGDPVLFNRQPTLHRMSMMCHIARIMFVGDTFRMNVADTKPYNADFDGDEMNLHQPQDEESQAELMYLAAVPRQIISPQNNASIVGVFQDSMLGSARFTREDINFDVRQAMNLLMYYDNVNPTLFKDHNKKISSFEILSQILPPLSTRMKNGVYGEGDTTEYNKTSNNIIEIINGKYIRGQLDKGALGKGSKGLIQTIFNDFNHTESANFIDNLQSIVTEYMKLSSFSVGISDLIADSETNKKITSAVTIKKKDVENLIDQLHLGVFENSTGKSNEVEFETKVNGFLNAAAKEAGKIGRTSLSRNNGFVIMVNAGSKGSTLNIAQMVSCVGQQNVDGKRIPYGFEDRTLPHYTKFNDAPAARGFVESSFIQGLTPEEVYFHAMGGRVGLIDTAVKTSQTGYIQRRLIKGQEDLKVAYDMTVRNNKNKIIQFSYGDDSINPMKTENQQIPLTQMSLEEIYSHMAIPEDDTSKSIFTTTYEAATLKRIKTQKKNLQKKTSNMIMDMIEYRKKLMVNVFKFEKAVTVHIPVHFTRIMDNLQHQLHIQPDFIVNITPLEMYELIDDAFDTLNQHKLTKPTELFKLAWYYYLTPKELLMVRRFNRKAIVLLLETLILNYHKAIVHPGEMVGMVSAQSIGEPTTQLTLNTFHFAGVASKSNATRGVPRIEEILSLSENPKQPSTTIYLKESEQTNLERAQEIKYSLEYTSIQDVAKSISICFDPKPTDTFIDADKTLINEYMEFNKIMEECGANAESLSTGDEYSKWIIRIELSKEEMMDRNVTMDDIHFALTNSLKNQVECVFSDLNADNLVFRIRLVNSKALLASKKKGLDQTDEIYMLKNLQDNILNNIILKGIKGIPKIIIRTIKNYMVEKDGNYTPEDIWVLDTVGSNLKQILAIDYIDTTRTYSNDIQEICRTLGIEAARQCIYNELSEAFSDTTYINYHHMSMLCDRMCATQKMVSIFRHGINNDDIGPIAKASFEETPEMFLRAARHAELDIMTGVSSNIMCGQEGYYGTGSFQVLLNIDEMNKLGAAKLEQKINITDMLQIENPNEICSKQNIMINSSTDYINSNNTGSIDDDYELDF</sequence>
<dbReference type="FunFam" id="2.40.40.20:FF:000019">
    <property type="entry name" value="DNA-directed RNA polymerase II subunit RPB1"/>
    <property type="match status" value="1"/>
</dbReference>
<dbReference type="Gene3D" id="4.10.860.120">
    <property type="entry name" value="RNA polymerase II, clamp domain"/>
    <property type="match status" value="1"/>
</dbReference>
<dbReference type="Pfam" id="PF04997">
    <property type="entry name" value="RNA_pol_Rpb1_1"/>
    <property type="match status" value="1"/>
</dbReference>
<dbReference type="NCBIfam" id="NF006336">
    <property type="entry name" value="PRK08566.1"/>
    <property type="match status" value="1"/>
</dbReference>
<evidence type="ECO:0000256" key="5">
    <source>
        <dbReference type="ARBA" id="ARBA00022695"/>
    </source>
</evidence>
<dbReference type="Pfam" id="PF04983">
    <property type="entry name" value="RNA_pol_Rpb1_3"/>
    <property type="match status" value="1"/>
</dbReference>
<dbReference type="Gene3D" id="6.10.250.2940">
    <property type="match status" value="1"/>
</dbReference>
<dbReference type="GO" id="GO:0006351">
    <property type="term" value="P:DNA-templated transcription"/>
    <property type="evidence" value="ECO:0007669"/>
    <property type="project" value="InterPro"/>
</dbReference>
<keyword evidence="4" id="KW-0808">Transferase</keyword>
<dbReference type="InterPro" id="IPR038120">
    <property type="entry name" value="Rpb1_funnel_sf"/>
</dbReference>
<organism evidence="8">
    <name type="scientific">viral metagenome</name>
    <dbReference type="NCBI Taxonomy" id="1070528"/>
    <lineage>
        <taxon>unclassified sequences</taxon>
        <taxon>metagenomes</taxon>
        <taxon>organismal metagenomes</taxon>
    </lineage>
</organism>
<dbReference type="Gene3D" id="1.10.150.390">
    <property type="match status" value="1"/>
</dbReference>
<dbReference type="InterPro" id="IPR007073">
    <property type="entry name" value="RNA_pol_Rpb1_7"/>
</dbReference>
<dbReference type="GO" id="GO:0003899">
    <property type="term" value="F:DNA-directed RNA polymerase activity"/>
    <property type="evidence" value="ECO:0007669"/>
    <property type="project" value="UniProtKB-EC"/>
</dbReference>
<dbReference type="InterPro" id="IPR045867">
    <property type="entry name" value="DNA-dir_RpoC_beta_prime"/>
</dbReference>
<dbReference type="SUPFAM" id="SSF64484">
    <property type="entry name" value="beta and beta-prime subunits of DNA dependent RNA-polymerase"/>
    <property type="match status" value="1"/>
</dbReference>
<dbReference type="Gene3D" id="3.30.1490.180">
    <property type="entry name" value="RNA polymerase ii"/>
    <property type="match status" value="1"/>
</dbReference>
<dbReference type="GO" id="GO:0005665">
    <property type="term" value="C:RNA polymerase II, core complex"/>
    <property type="evidence" value="ECO:0007669"/>
    <property type="project" value="TreeGrafter"/>
</dbReference>
<dbReference type="PANTHER" id="PTHR19376">
    <property type="entry name" value="DNA-DIRECTED RNA POLYMERASE"/>
    <property type="match status" value="1"/>
</dbReference>
<dbReference type="PANTHER" id="PTHR19376:SF37">
    <property type="entry name" value="DNA-DIRECTED RNA POLYMERASE II SUBUNIT RPB1"/>
    <property type="match status" value="1"/>
</dbReference>
<evidence type="ECO:0000256" key="2">
    <source>
        <dbReference type="ARBA" id="ARBA00012418"/>
    </source>
</evidence>
<protein>
    <recommendedName>
        <fullName evidence="2">DNA-directed RNA polymerase</fullName>
        <ecNumber evidence="2">2.7.7.6</ecNumber>
    </recommendedName>
</protein>
<name>A0A6C0JF47_9ZZZZ</name>
<dbReference type="Gene3D" id="3.30.1360.140">
    <property type="match status" value="1"/>
</dbReference>
<evidence type="ECO:0000256" key="1">
    <source>
        <dbReference type="ARBA" id="ARBA00006460"/>
    </source>
</evidence>
<dbReference type="Pfam" id="PF04990">
    <property type="entry name" value="RNA_pol_Rpb1_7"/>
    <property type="match status" value="1"/>
</dbReference>
<dbReference type="InterPro" id="IPR038593">
    <property type="entry name" value="RNA_pol_Rpb1_7_sf"/>
</dbReference>
<dbReference type="InterPro" id="IPR007080">
    <property type="entry name" value="RNA_pol_Rpb1_1"/>
</dbReference>
<dbReference type="InterPro" id="IPR006592">
    <property type="entry name" value="RNA_pol_N"/>
</dbReference>
<evidence type="ECO:0000313" key="8">
    <source>
        <dbReference type="EMBL" id="QHU02408.1"/>
    </source>
</evidence>
<evidence type="ECO:0000256" key="4">
    <source>
        <dbReference type="ARBA" id="ARBA00022679"/>
    </source>
</evidence>
<dbReference type="Gene3D" id="1.10.132.30">
    <property type="match status" value="1"/>
</dbReference>
<feature type="domain" description="RNA polymerase N-terminal" evidence="7">
    <location>
        <begin position="222"/>
        <end position="525"/>
    </location>
</feature>
<dbReference type="Pfam" id="PF04998">
    <property type="entry name" value="RNA_pol_Rpb1_5"/>
    <property type="match status" value="1"/>
</dbReference>
<evidence type="ECO:0000256" key="6">
    <source>
        <dbReference type="ARBA" id="ARBA00023163"/>
    </source>
</evidence>
<dbReference type="Pfam" id="PF04992">
    <property type="entry name" value="RNA_pol_Rpb1_6"/>
    <property type="match status" value="1"/>
</dbReference>
<evidence type="ECO:0000256" key="3">
    <source>
        <dbReference type="ARBA" id="ARBA00022478"/>
    </source>
</evidence>
<comment type="similarity">
    <text evidence="1">Belongs to the RNA polymerase beta' chain family.</text>
</comment>
<dbReference type="GO" id="GO:0003677">
    <property type="term" value="F:DNA binding"/>
    <property type="evidence" value="ECO:0007669"/>
    <property type="project" value="InterPro"/>
</dbReference>
<dbReference type="InterPro" id="IPR007066">
    <property type="entry name" value="RNA_pol_Rpb1_3"/>
</dbReference>
<dbReference type="InterPro" id="IPR044893">
    <property type="entry name" value="RNA_pol_Rpb1_clamp_domain"/>
</dbReference>
<keyword evidence="6" id="KW-0804">Transcription</keyword>
<dbReference type="Gene3D" id="2.40.40.20">
    <property type="match status" value="1"/>
</dbReference>
<dbReference type="InterPro" id="IPR000722">
    <property type="entry name" value="RNA_pol_asu"/>
</dbReference>
<dbReference type="InterPro" id="IPR007083">
    <property type="entry name" value="RNA_pol_Rpb1_4"/>
</dbReference>